<dbReference type="InterPro" id="IPR050130">
    <property type="entry name" value="ClpA_ClpB"/>
</dbReference>
<dbReference type="InterPro" id="IPR036628">
    <property type="entry name" value="Clp_N_dom_sf"/>
</dbReference>
<protein>
    <submittedName>
        <fullName evidence="7">ATP-dependent Clp protease ATP-binding subunit</fullName>
    </submittedName>
</protein>
<dbReference type="CDD" id="cd00009">
    <property type="entry name" value="AAA"/>
    <property type="match status" value="1"/>
</dbReference>
<keyword evidence="7" id="KW-0645">Protease</keyword>
<dbReference type="InterPro" id="IPR004176">
    <property type="entry name" value="Clp_R_N"/>
</dbReference>
<gene>
    <name evidence="7" type="ORF">ACFSUS_10970</name>
</gene>
<dbReference type="GO" id="GO:0008233">
    <property type="term" value="F:peptidase activity"/>
    <property type="evidence" value="ECO:0007669"/>
    <property type="project" value="UniProtKB-KW"/>
</dbReference>
<keyword evidence="8" id="KW-1185">Reference proteome</keyword>
<dbReference type="PANTHER" id="PTHR11638">
    <property type="entry name" value="ATP-DEPENDENT CLP PROTEASE"/>
    <property type="match status" value="1"/>
</dbReference>
<dbReference type="InterPro" id="IPR027417">
    <property type="entry name" value="P-loop_NTPase"/>
</dbReference>
<dbReference type="Gene3D" id="3.40.50.300">
    <property type="entry name" value="P-loop containing nucleotide triphosphate hydrolases"/>
    <property type="match status" value="2"/>
</dbReference>
<name>A0ABW5M3F1_9BACT</name>
<feature type="domain" description="Clp ATPase C-terminal" evidence="6">
    <location>
        <begin position="744"/>
        <end position="834"/>
    </location>
</feature>
<dbReference type="Proteomes" id="UP001597469">
    <property type="component" value="Unassembled WGS sequence"/>
</dbReference>
<evidence type="ECO:0000256" key="4">
    <source>
        <dbReference type="ARBA" id="ARBA00023186"/>
    </source>
</evidence>
<dbReference type="CDD" id="cd19499">
    <property type="entry name" value="RecA-like_ClpB_Hsp104-like"/>
    <property type="match status" value="1"/>
</dbReference>
<dbReference type="PRINTS" id="PR00300">
    <property type="entry name" value="CLPPROTEASEA"/>
</dbReference>
<dbReference type="Pfam" id="PF10431">
    <property type="entry name" value="ClpB_D2-small"/>
    <property type="match status" value="1"/>
</dbReference>
<dbReference type="Gene3D" id="1.10.1780.10">
    <property type="entry name" value="Clp, N-terminal domain"/>
    <property type="match status" value="1"/>
</dbReference>
<dbReference type="PANTHER" id="PTHR11638:SF18">
    <property type="entry name" value="HEAT SHOCK PROTEIN 104"/>
    <property type="match status" value="1"/>
</dbReference>
<dbReference type="GO" id="GO:0006508">
    <property type="term" value="P:proteolysis"/>
    <property type="evidence" value="ECO:0007669"/>
    <property type="project" value="UniProtKB-KW"/>
</dbReference>
<dbReference type="Pfam" id="PF00004">
    <property type="entry name" value="AAA"/>
    <property type="match status" value="1"/>
</dbReference>
<accession>A0ABW5M3F1</accession>
<keyword evidence="7" id="KW-0378">Hydrolase</keyword>
<feature type="domain" description="AAA+ ATPase" evidence="5">
    <location>
        <begin position="576"/>
        <end position="719"/>
    </location>
</feature>
<evidence type="ECO:0000313" key="8">
    <source>
        <dbReference type="Proteomes" id="UP001597469"/>
    </source>
</evidence>
<evidence type="ECO:0000256" key="1">
    <source>
        <dbReference type="ARBA" id="ARBA00022737"/>
    </source>
</evidence>
<keyword evidence="4" id="KW-0143">Chaperone</keyword>
<dbReference type="InterPro" id="IPR019489">
    <property type="entry name" value="Clp_ATPase_C"/>
</dbReference>
<reference evidence="8" key="1">
    <citation type="journal article" date="2019" name="Int. J. Syst. Evol. Microbiol.">
        <title>The Global Catalogue of Microorganisms (GCM) 10K type strain sequencing project: providing services to taxonomists for standard genome sequencing and annotation.</title>
        <authorList>
            <consortium name="The Broad Institute Genomics Platform"/>
            <consortium name="The Broad Institute Genome Sequencing Center for Infectious Disease"/>
            <person name="Wu L."/>
            <person name="Ma J."/>
        </authorList>
    </citation>
    <scope>NUCLEOTIDE SEQUENCE [LARGE SCALE GENOMIC DNA]</scope>
    <source>
        <strain evidence="8">KCTC 42805</strain>
    </source>
</reference>
<keyword evidence="2" id="KW-0547">Nucleotide-binding</keyword>
<dbReference type="InterPro" id="IPR003593">
    <property type="entry name" value="AAA+_ATPase"/>
</dbReference>
<evidence type="ECO:0000313" key="7">
    <source>
        <dbReference type="EMBL" id="MFD2571159.1"/>
    </source>
</evidence>
<dbReference type="Pfam" id="PF02861">
    <property type="entry name" value="Clp_N"/>
    <property type="match status" value="1"/>
</dbReference>
<dbReference type="Pfam" id="PF07724">
    <property type="entry name" value="AAA_2"/>
    <property type="match status" value="1"/>
</dbReference>
<dbReference type="RefSeq" id="WP_381522439.1">
    <property type="nucleotide sequence ID" value="NZ_JBHULN010000005.1"/>
</dbReference>
<dbReference type="InterPro" id="IPR001270">
    <property type="entry name" value="ClpA/B"/>
</dbReference>
<evidence type="ECO:0000256" key="2">
    <source>
        <dbReference type="ARBA" id="ARBA00022741"/>
    </source>
</evidence>
<dbReference type="EMBL" id="JBHULN010000005">
    <property type="protein sequence ID" value="MFD2571159.1"/>
    <property type="molecule type" value="Genomic_DNA"/>
</dbReference>
<dbReference type="SMART" id="SM01086">
    <property type="entry name" value="ClpB_D2-small"/>
    <property type="match status" value="1"/>
</dbReference>
<dbReference type="SUPFAM" id="SSF81923">
    <property type="entry name" value="Double Clp-N motif"/>
    <property type="match status" value="1"/>
</dbReference>
<dbReference type="SMART" id="SM00382">
    <property type="entry name" value="AAA"/>
    <property type="match status" value="2"/>
</dbReference>
<evidence type="ECO:0000259" key="6">
    <source>
        <dbReference type="SMART" id="SM01086"/>
    </source>
</evidence>
<organism evidence="7 8">
    <name type="scientific">Spirosoma soli</name>
    <dbReference type="NCBI Taxonomy" id="1770529"/>
    <lineage>
        <taxon>Bacteria</taxon>
        <taxon>Pseudomonadati</taxon>
        <taxon>Bacteroidota</taxon>
        <taxon>Cytophagia</taxon>
        <taxon>Cytophagales</taxon>
        <taxon>Cytophagaceae</taxon>
        <taxon>Spirosoma</taxon>
    </lineage>
</organism>
<dbReference type="InterPro" id="IPR041546">
    <property type="entry name" value="ClpA/ClpB_AAA_lid"/>
</dbReference>
<dbReference type="GO" id="GO:0005524">
    <property type="term" value="F:ATP binding"/>
    <property type="evidence" value="ECO:0007669"/>
    <property type="project" value="UniProtKB-KW"/>
</dbReference>
<dbReference type="Pfam" id="PF17871">
    <property type="entry name" value="AAA_lid_9"/>
    <property type="match status" value="1"/>
</dbReference>
<dbReference type="SUPFAM" id="SSF52540">
    <property type="entry name" value="P-loop containing nucleoside triphosphate hydrolases"/>
    <property type="match status" value="2"/>
</dbReference>
<evidence type="ECO:0000256" key="3">
    <source>
        <dbReference type="ARBA" id="ARBA00022840"/>
    </source>
</evidence>
<comment type="caution">
    <text evidence="7">The sequence shown here is derived from an EMBL/GenBank/DDBJ whole genome shotgun (WGS) entry which is preliminary data.</text>
</comment>
<sequence length="852" mass="93889">MLTLAYTEELRRAVSIAQAIAREHQHLTFSPGHLLMGLLHNDVGLASQLAVWDIDVPYLRDWADIRVEAYPKSARPVEEPTGDKQVRALMEVSDVVRMKLGETELAPIAVLTAMCKPDVAFSRDQLKSFPLTENQLLEKALLDVGLQQAISGGAMGGNGKTSNGQAATNTNGVAATGKTLFKFCTDRTASAREGKLDPIVGRDRETRQMIEILGRRLKPNVIITGEPGVGKTALVEGLAQQIVAGNVPPHLKNAQLFQLDMGSLIAGASYKGEIEDRLKGILADLKQFDRALLFIDEIHILMDPNGGAVGTVNLLKPELARGELTLIGATTNDEYRKYLEKDEAFARRFEVLAVEEPDEPTATRMVCTILPLFEKHHQIGVADTTVAETVRLAKRYLKDRRLPDAAIDLIDRTMAAMKMAAETTQPEIERLRTELGGIREKSSADDPLTYMGNVRWFERQLKNRLSPVLLGQIEEDLQTDQFELADALADHLTTVLNKLEALGEQVRDKVEPAEVAAVVANRTGIPLGKIQSKERDKLLALDDHLKQRVVGQDHAVKIIADAILENRSGLSRPGQPIGSFFFSGPTGTGKTELAKSMADFLFNDERALIRFDMSEFKEEHSAALLYGAPPGYVGYEEGGLLVTKIRQQPFAVVLFDEIEKAHPSVFDIFLQILDEGLLHDRLGREGDFSNAIILFTSNIGSDYVVEKAAKGEIAASNELLEIMGRYFRPEFLGRLTEIIPFQPISEEAIVSIFNIQLKSLLKTLDKQGITLTINDAARRQLALEGYTPKYGARPLRGVIRNRLRRPLSRMIVAGEISKGSHLTLTTNESGEISFDGIQTSLNKESLLDGEAG</sequence>
<feature type="domain" description="AAA+ ATPase" evidence="5">
    <location>
        <begin position="217"/>
        <end position="359"/>
    </location>
</feature>
<keyword evidence="1" id="KW-0677">Repeat</keyword>
<proteinExistence type="predicted"/>
<keyword evidence="3 7" id="KW-0067">ATP-binding</keyword>
<dbReference type="InterPro" id="IPR003959">
    <property type="entry name" value="ATPase_AAA_core"/>
</dbReference>
<dbReference type="Gene3D" id="1.10.8.60">
    <property type="match status" value="2"/>
</dbReference>
<evidence type="ECO:0000259" key="5">
    <source>
        <dbReference type="SMART" id="SM00382"/>
    </source>
</evidence>